<evidence type="ECO:0000256" key="1">
    <source>
        <dbReference type="ARBA" id="ARBA00004651"/>
    </source>
</evidence>
<dbReference type="InterPro" id="IPR001851">
    <property type="entry name" value="ABC_transp_permease"/>
</dbReference>
<keyword evidence="10" id="KW-1185">Reference proteome</keyword>
<evidence type="ECO:0000256" key="5">
    <source>
        <dbReference type="ARBA" id="ARBA00022692"/>
    </source>
</evidence>
<feature type="transmembrane region" description="Helical" evidence="8">
    <location>
        <begin position="233"/>
        <end position="251"/>
    </location>
</feature>
<keyword evidence="6 8" id="KW-1133">Transmembrane helix</keyword>
<dbReference type="CDD" id="cd06579">
    <property type="entry name" value="TM_PBP1_transp_AraH_like"/>
    <property type="match status" value="1"/>
</dbReference>
<feature type="transmembrane region" description="Helical" evidence="8">
    <location>
        <begin position="310"/>
        <end position="331"/>
    </location>
</feature>
<evidence type="ECO:0000256" key="3">
    <source>
        <dbReference type="ARBA" id="ARBA00022475"/>
    </source>
</evidence>
<keyword evidence="2" id="KW-0813">Transport</keyword>
<organism evidence="9 10">
    <name type="scientific">Actinomadura madurae</name>
    <dbReference type="NCBI Taxonomy" id="1993"/>
    <lineage>
        <taxon>Bacteria</taxon>
        <taxon>Bacillati</taxon>
        <taxon>Actinomycetota</taxon>
        <taxon>Actinomycetes</taxon>
        <taxon>Streptosporangiales</taxon>
        <taxon>Thermomonosporaceae</taxon>
        <taxon>Actinomadura</taxon>
    </lineage>
</organism>
<dbReference type="GO" id="GO:0005886">
    <property type="term" value="C:plasma membrane"/>
    <property type="evidence" value="ECO:0007669"/>
    <property type="project" value="UniProtKB-SubCell"/>
</dbReference>
<gene>
    <name evidence="9" type="ORF">SAMN04489713_105361</name>
</gene>
<keyword evidence="4" id="KW-0997">Cell inner membrane</keyword>
<evidence type="ECO:0000256" key="6">
    <source>
        <dbReference type="ARBA" id="ARBA00022989"/>
    </source>
</evidence>
<dbReference type="AlphaFoldDB" id="A0A1I5GRH3"/>
<evidence type="ECO:0000313" key="9">
    <source>
        <dbReference type="EMBL" id="SFO38456.1"/>
    </source>
</evidence>
<feature type="transmembrane region" description="Helical" evidence="8">
    <location>
        <begin position="110"/>
        <end position="134"/>
    </location>
</feature>
<keyword evidence="7 8" id="KW-0472">Membrane</keyword>
<reference evidence="9 10" key="1">
    <citation type="submission" date="2016-10" db="EMBL/GenBank/DDBJ databases">
        <authorList>
            <person name="de Groot N.N."/>
        </authorList>
    </citation>
    <scope>NUCLEOTIDE SEQUENCE [LARGE SCALE GENOMIC DNA]</scope>
    <source>
        <strain evidence="9 10">DSM 43067</strain>
    </source>
</reference>
<feature type="transmembrane region" description="Helical" evidence="8">
    <location>
        <begin position="287"/>
        <end position="304"/>
    </location>
</feature>
<accession>A0A1I5GRH3</accession>
<dbReference type="PANTHER" id="PTHR32196:SF21">
    <property type="entry name" value="ABC TRANSPORTER PERMEASE PROTEIN YPHD-RELATED"/>
    <property type="match status" value="1"/>
</dbReference>
<comment type="subcellular location">
    <subcellularLocation>
        <location evidence="1">Cell membrane</location>
        <topology evidence="1">Multi-pass membrane protein</topology>
    </subcellularLocation>
</comment>
<proteinExistence type="predicted"/>
<evidence type="ECO:0000313" key="10">
    <source>
        <dbReference type="Proteomes" id="UP000183413"/>
    </source>
</evidence>
<dbReference type="eggNOG" id="COG1172">
    <property type="taxonomic scope" value="Bacteria"/>
</dbReference>
<evidence type="ECO:0000256" key="7">
    <source>
        <dbReference type="ARBA" id="ARBA00023136"/>
    </source>
</evidence>
<dbReference type="Pfam" id="PF02653">
    <property type="entry name" value="BPD_transp_2"/>
    <property type="match status" value="1"/>
</dbReference>
<evidence type="ECO:0000256" key="8">
    <source>
        <dbReference type="SAM" id="Phobius"/>
    </source>
</evidence>
<feature type="transmembrane region" description="Helical" evidence="8">
    <location>
        <begin position="87"/>
        <end position="104"/>
    </location>
</feature>
<sequence length="340" mass="34450">MTVETKASGPPLEAQTGRAALRWLAGTWDRFGSGIILVLPALFLVMANPQFRDGENLINVLQQASIIGVIAIGQTMVLILGGFDLSVGAVAAMAGVATYLFFGADPSPGAIVGGIAGGLLLGALIGSANGFMIAKVRINPLIATLGAMSLVRGLVLIVSDGKLVYAQGSAAGFANLVQGRVLGVPVSGLIFLLVTVAGWGVLRLTAFGQSVYAIGGSERAALLSGIKVARIKVITYAACGLLAAVGGLMLATRTASALPNAATNYELQVITAAVIGGCSLKGGKGSIWGTVLGVLMLAVIANGLDLYGVSVFWQTAVTGVVLLIAVTLSAIGERYRTRGA</sequence>
<dbReference type="PANTHER" id="PTHR32196">
    <property type="entry name" value="ABC TRANSPORTER PERMEASE PROTEIN YPHD-RELATED-RELATED"/>
    <property type="match status" value="1"/>
</dbReference>
<feature type="transmembrane region" description="Helical" evidence="8">
    <location>
        <begin position="141"/>
        <end position="159"/>
    </location>
</feature>
<evidence type="ECO:0000256" key="4">
    <source>
        <dbReference type="ARBA" id="ARBA00022519"/>
    </source>
</evidence>
<keyword evidence="3" id="KW-1003">Cell membrane</keyword>
<protein>
    <submittedName>
        <fullName evidence="9">Monosaccharide ABC transporter membrane protein, CUT2 family</fullName>
    </submittedName>
</protein>
<dbReference type="Proteomes" id="UP000183413">
    <property type="component" value="Unassembled WGS sequence"/>
</dbReference>
<dbReference type="InParanoid" id="A0A1I5GRH3"/>
<keyword evidence="5 8" id="KW-0812">Transmembrane</keyword>
<dbReference type="OrthoDB" id="3468954at2"/>
<evidence type="ECO:0000256" key="2">
    <source>
        <dbReference type="ARBA" id="ARBA00022448"/>
    </source>
</evidence>
<dbReference type="STRING" id="1993.SAMN04489713_105361"/>
<feature type="transmembrane region" description="Helical" evidence="8">
    <location>
        <begin position="31"/>
        <end position="48"/>
    </location>
</feature>
<dbReference type="RefSeq" id="WP_075021574.1">
    <property type="nucleotide sequence ID" value="NZ_FOVH01000005.1"/>
</dbReference>
<name>A0A1I5GRH3_9ACTN</name>
<dbReference type="GO" id="GO:0022857">
    <property type="term" value="F:transmembrane transporter activity"/>
    <property type="evidence" value="ECO:0007669"/>
    <property type="project" value="InterPro"/>
</dbReference>
<feature type="transmembrane region" description="Helical" evidence="8">
    <location>
        <begin position="60"/>
        <end position="80"/>
    </location>
</feature>
<feature type="transmembrane region" description="Helical" evidence="8">
    <location>
        <begin position="179"/>
        <end position="202"/>
    </location>
</feature>
<dbReference type="EMBL" id="FOVH01000005">
    <property type="protein sequence ID" value="SFO38456.1"/>
    <property type="molecule type" value="Genomic_DNA"/>
</dbReference>